<dbReference type="EMBL" id="CAMAPE010000054">
    <property type="protein sequence ID" value="CAH9111426.1"/>
    <property type="molecule type" value="Genomic_DNA"/>
</dbReference>
<keyword evidence="2" id="KW-0333">Golgi apparatus</keyword>
<gene>
    <name evidence="4" type="ORF">CEURO_LOCUS19247</name>
</gene>
<name>A0A9P1EJK7_CUSEU</name>
<dbReference type="GO" id="GO:0000139">
    <property type="term" value="C:Golgi membrane"/>
    <property type="evidence" value="ECO:0007669"/>
    <property type="project" value="UniProtKB-SubCell"/>
</dbReference>
<evidence type="ECO:0000313" key="4">
    <source>
        <dbReference type="EMBL" id="CAH9111426.1"/>
    </source>
</evidence>
<keyword evidence="2" id="KW-0328">Glycosyltransferase</keyword>
<keyword evidence="2" id="KW-0812">Transmembrane</keyword>
<sequence>MMNLGSGRKAVEDLNEYERYQSHQHHHNKAHNFRFEAVLLVLIFSVVSLSSLVLYNWAGYIGISPNPLGHKHFPNEASSSASPAAILDDAFRTTKEGEEELEKMLKKAASIDRTVIITTLNAAWTSPNSVFDLFLESFRIGNQTHHLLDHLLVVALDQTAYSRCMEVHSYCYALHTHEVNFTGEAKFKSTKYLKMMWARIDFLRHVLEKGYNFVFSDADIMWLRNPFSQFHPDSEFQIACDLFNSNSSDLNNMPNGGFNYVKSSRRTVQFYKFWYSSKDLYPGSHDQDVFNNIKFHPFITELGLQITFLPTVFYSGFCQLSDDLNLVITVHANCCFGLEKKVHDLGLVLDVWREYISDVKRVSHPISWGLLPQHCWGRNISAAPMQ</sequence>
<protein>
    <recommendedName>
        <fullName evidence="2">Glycosyltransferase</fullName>
        <ecNumber evidence="2">2.4.2.-</ecNumber>
    </recommendedName>
</protein>
<dbReference type="AlphaFoldDB" id="A0A9P1EJK7"/>
<keyword evidence="2" id="KW-0735">Signal-anchor</keyword>
<evidence type="ECO:0000256" key="2">
    <source>
        <dbReference type="RuleBase" id="RU363055"/>
    </source>
</evidence>
<comment type="subcellular location">
    <subcellularLocation>
        <location evidence="2">Golgi apparatus membrane</location>
        <topology evidence="2">Single-pass type II membrane protein</topology>
    </subcellularLocation>
</comment>
<evidence type="ECO:0000259" key="3">
    <source>
        <dbReference type="Pfam" id="PF03407"/>
    </source>
</evidence>
<keyword evidence="2" id="KW-0472">Membrane</keyword>
<feature type="transmembrane region" description="Helical" evidence="2">
    <location>
        <begin position="37"/>
        <end position="58"/>
    </location>
</feature>
<dbReference type="OrthoDB" id="540503at2759"/>
<evidence type="ECO:0000256" key="1">
    <source>
        <dbReference type="ARBA" id="ARBA00007033"/>
    </source>
</evidence>
<comment type="similarity">
    <text evidence="1 2">Belongs to the glycosyltransferase 77 family.</text>
</comment>
<dbReference type="Pfam" id="PF03407">
    <property type="entry name" value="Nucleotid_trans"/>
    <property type="match status" value="1"/>
</dbReference>
<dbReference type="GO" id="GO:0071555">
    <property type="term" value="P:cell wall organization"/>
    <property type="evidence" value="ECO:0007669"/>
    <property type="project" value="UniProtKB-KW"/>
</dbReference>
<accession>A0A9P1EJK7</accession>
<comment type="caution">
    <text evidence="4">The sequence shown here is derived from an EMBL/GenBank/DDBJ whole genome shotgun (WGS) entry which is preliminary data.</text>
</comment>
<keyword evidence="2" id="KW-0808">Transferase</keyword>
<dbReference type="InterPro" id="IPR029044">
    <property type="entry name" value="Nucleotide-diphossugar_trans"/>
</dbReference>
<dbReference type="EC" id="2.4.2.-" evidence="2"/>
<keyword evidence="2" id="KW-0961">Cell wall biogenesis/degradation</keyword>
<dbReference type="GO" id="GO:0016757">
    <property type="term" value="F:glycosyltransferase activity"/>
    <property type="evidence" value="ECO:0007669"/>
    <property type="project" value="UniProtKB-KW"/>
</dbReference>
<dbReference type="PANTHER" id="PTHR46038">
    <property type="entry name" value="EXPRESSED PROTEIN-RELATED"/>
    <property type="match status" value="1"/>
</dbReference>
<evidence type="ECO:0000313" key="5">
    <source>
        <dbReference type="Proteomes" id="UP001152484"/>
    </source>
</evidence>
<feature type="domain" description="Nucleotide-diphospho-sugar transferase" evidence="3">
    <location>
        <begin position="146"/>
        <end position="345"/>
    </location>
</feature>
<reference evidence="4" key="1">
    <citation type="submission" date="2022-07" db="EMBL/GenBank/DDBJ databases">
        <authorList>
            <person name="Macas J."/>
            <person name="Novak P."/>
            <person name="Neumann P."/>
        </authorList>
    </citation>
    <scope>NUCLEOTIDE SEQUENCE</scope>
</reference>
<keyword evidence="2" id="KW-1133">Transmembrane helix</keyword>
<organism evidence="4 5">
    <name type="scientific">Cuscuta europaea</name>
    <name type="common">European dodder</name>
    <dbReference type="NCBI Taxonomy" id="41803"/>
    <lineage>
        <taxon>Eukaryota</taxon>
        <taxon>Viridiplantae</taxon>
        <taxon>Streptophyta</taxon>
        <taxon>Embryophyta</taxon>
        <taxon>Tracheophyta</taxon>
        <taxon>Spermatophyta</taxon>
        <taxon>Magnoliopsida</taxon>
        <taxon>eudicotyledons</taxon>
        <taxon>Gunneridae</taxon>
        <taxon>Pentapetalae</taxon>
        <taxon>asterids</taxon>
        <taxon>lamiids</taxon>
        <taxon>Solanales</taxon>
        <taxon>Convolvulaceae</taxon>
        <taxon>Cuscuteae</taxon>
        <taxon>Cuscuta</taxon>
        <taxon>Cuscuta subgen. Cuscuta</taxon>
    </lineage>
</organism>
<dbReference type="PANTHER" id="PTHR46038:SF58">
    <property type="entry name" value="GLYCOSYLTRANSFERASE"/>
    <property type="match status" value="1"/>
</dbReference>
<dbReference type="InterPro" id="IPR005069">
    <property type="entry name" value="Nucl-diP-sugar_transferase"/>
</dbReference>
<dbReference type="Proteomes" id="UP001152484">
    <property type="component" value="Unassembled WGS sequence"/>
</dbReference>
<keyword evidence="5" id="KW-1185">Reference proteome</keyword>
<dbReference type="InterPro" id="IPR044821">
    <property type="entry name" value="At1g28695/At4g15970-like"/>
</dbReference>
<dbReference type="SUPFAM" id="SSF53448">
    <property type="entry name" value="Nucleotide-diphospho-sugar transferases"/>
    <property type="match status" value="1"/>
</dbReference>
<proteinExistence type="inferred from homology"/>